<dbReference type="InterPro" id="IPR015168">
    <property type="entry name" value="SsuA/THI5"/>
</dbReference>
<dbReference type="Proteomes" id="UP000016567">
    <property type="component" value="Unassembled WGS sequence"/>
</dbReference>
<evidence type="ECO:0000313" key="7">
    <source>
        <dbReference type="Proteomes" id="UP000016567"/>
    </source>
</evidence>
<reference evidence="6 7" key="1">
    <citation type="submission" date="2013-09" db="EMBL/GenBank/DDBJ databases">
        <title>Whole genome shotgun sequence of Vibrio azureus NBRC 104587.</title>
        <authorList>
            <person name="Isaki S."/>
            <person name="Hosoyama A."/>
            <person name="Numata M."/>
            <person name="Hashimoto M."/>
            <person name="Hosoyama Y."/>
            <person name="Tsuchikane K."/>
            <person name="Noguchi M."/>
            <person name="Hirakata S."/>
            <person name="Ichikawa N."/>
            <person name="Ohji S."/>
            <person name="Yamazoe A."/>
            <person name="Fujita N."/>
        </authorList>
    </citation>
    <scope>NUCLEOTIDE SEQUENCE [LARGE SCALE GENOMIC DNA]</scope>
    <source>
        <strain evidence="6 7">NBRC 104587</strain>
    </source>
</reference>
<dbReference type="Gene3D" id="3.40.190.10">
    <property type="entry name" value="Periplasmic binding protein-like II"/>
    <property type="match status" value="2"/>
</dbReference>
<gene>
    <name evidence="6" type="ORF">VAZ01S_055_00050</name>
</gene>
<keyword evidence="3 4" id="KW-0732">Signal</keyword>
<dbReference type="STRING" id="1219077.VAZ01S_055_00050"/>
<dbReference type="OrthoDB" id="5292144at2"/>
<sequence length="352" mass="38625">MNNLKRIFTLGSIAASMAFTSMAVSATEHYKVAWSHYTGWEPYALLESTGILKKWEKKYDVDIDITLVNDYVESINLYTSGEFDACAMANMDALTIPATGGVDSSAIIMGDYSNGNDGIVIKNGDSIADLKGRDVNLVELSVSQYLLTRALQMNGMSERDLGSVVNTSDADIASLFISNPNAAAVTWNPPLQTIRNDKGAKLIFDSSEIPQEIMDLLIVRTDASENFKKAMTGAWYELMGRLNARGKDADALIAEMAANAGGTEAEFRAQLKTTFMYFNPADAAKVFEGEKAIETMNYIRQFSFDNGLFGMNASNVDFIGIQFPGNKVLGDKKNVKLRFDPTFMQMAAKNEL</sequence>
<name>U3C669_9VIBR</name>
<feature type="signal peptide" evidence="4">
    <location>
        <begin position="1"/>
        <end position="26"/>
    </location>
</feature>
<keyword evidence="7" id="KW-1185">Reference proteome</keyword>
<evidence type="ECO:0000256" key="3">
    <source>
        <dbReference type="ARBA" id="ARBA00022729"/>
    </source>
</evidence>
<organism evidence="6 7">
    <name type="scientific">Vibrio azureus NBRC 104587</name>
    <dbReference type="NCBI Taxonomy" id="1219077"/>
    <lineage>
        <taxon>Bacteria</taxon>
        <taxon>Pseudomonadati</taxon>
        <taxon>Pseudomonadota</taxon>
        <taxon>Gammaproteobacteria</taxon>
        <taxon>Vibrionales</taxon>
        <taxon>Vibrionaceae</taxon>
        <taxon>Vibrio</taxon>
    </lineage>
</organism>
<dbReference type="eggNOG" id="COG0715">
    <property type="taxonomic scope" value="Bacteria"/>
</dbReference>
<evidence type="ECO:0000256" key="1">
    <source>
        <dbReference type="ARBA" id="ARBA00004418"/>
    </source>
</evidence>
<feature type="domain" description="SsuA/THI5-like" evidence="5">
    <location>
        <begin position="57"/>
        <end position="218"/>
    </location>
</feature>
<comment type="caution">
    <text evidence="6">The sequence shown here is derived from an EMBL/GenBank/DDBJ whole genome shotgun (WGS) entry which is preliminary data.</text>
</comment>
<comment type="similarity">
    <text evidence="2">Belongs to the bacterial solute-binding protein SsuA/TauA family.</text>
</comment>
<accession>U3C669</accession>
<evidence type="ECO:0000256" key="4">
    <source>
        <dbReference type="SAM" id="SignalP"/>
    </source>
</evidence>
<dbReference type="PANTHER" id="PTHR30024:SF47">
    <property type="entry name" value="TAURINE-BINDING PERIPLASMIC PROTEIN"/>
    <property type="match status" value="1"/>
</dbReference>
<evidence type="ECO:0000313" key="6">
    <source>
        <dbReference type="EMBL" id="GAD76879.1"/>
    </source>
</evidence>
<dbReference type="RefSeq" id="WP_021710625.1">
    <property type="nucleotide sequence ID" value="NZ_BAOB01000611.1"/>
</dbReference>
<evidence type="ECO:0000259" key="5">
    <source>
        <dbReference type="Pfam" id="PF09084"/>
    </source>
</evidence>
<comment type="subcellular location">
    <subcellularLocation>
        <location evidence="1">Periplasm</location>
    </subcellularLocation>
</comment>
<dbReference type="NCBIfam" id="TIGR03427">
    <property type="entry name" value="ABC_peri_uca"/>
    <property type="match status" value="1"/>
</dbReference>
<dbReference type="PANTHER" id="PTHR30024">
    <property type="entry name" value="ALIPHATIC SULFONATES-BINDING PROTEIN-RELATED"/>
    <property type="match status" value="1"/>
</dbReference>
<dbReference type="Pfam" id="PF09084">
    <property type="entry name" value="NMT1"/>
    <property type="match status" value="1"/>
</dbReference>
<protein>
    <submittedName>
        <fullName evidence="6">Putative ABC transporter substrate-binding protein</fullName>
    </submittedName>
</protein>
<dbReference type="GO" id="GO:0042597">
    <property type="term" value="C:periplasmic space"/>
    <property type="evidence" value="ECO:0007669"/>
    <property type="project" value="UniProtKB-SubCell"/>
</dbReference>
<proteinExistence type="inferred from homology"/>
<dbReference type="AlphaFoldDB" id="U3C669"/>
<dbReference type="SUPFAM" id="SSF53850">
    <property type="entry name" value="Periplasmic binding protein-like II"/>
    <property type="match status" value="1"/>
</dbReference>
<evidence type="ECO:0000256" key="2">
    <source>
        <dbReference type="ARBA" id="ARBA00010742"/>
    </source>
</evidence>
<feature type="chain" id="PRO_5004639369" evidence="4">
    <location>
        <begin position="27"/>
        <end position="352"/>
    </location>
</feature>
<dbReference type="InterPro" id="IPR017793">
    <property type="entry name" value="ABC_transptr_urea-assoc_sub-bd"/>
</dbReference>
<dbReference type="EMBL" id="BATL01000055">
    <property type="protein sequence ID" value="GAD76879.1"/>
    <property type="molecule type" value="Genomic_DNA"/>
</dbReference>